<dbReference type="CDD" id="cd24079">
    <property type="entry name" value="ASKHA_NBD_PG1100-like"/>
    <property type="match status" value="1"/>
</dbReference>
<gene>
    <name evidence="1" type="ORF">FRX97_10140</name>
</gene>
<sequence>MKILVADSGGTKADWAYLEGDGNTVEWTGKGLNPNTKSTNAIIEELNGDPFKDIEPQHIYFYGAGCSTGSNQQLIQTLLKERFPSATKIEVRSDLYAAAYATVGNGDGVVGILGTGANSALFKNGAFVRSRPSYGYLMGDEGSGAYLGKMFLKAWLEKEFSPTLLETLEAHKPSEEEIVTRLYAGEESVTKVFGSFVPLLSKYQSEFPELGELVKQSFRDYVKYFIHCYPQSPKQCFFVGSIAFYFQDQLKQVLEEAGLELKKVIQRPMPGLIDWVLGVKS</sequence>
<dbReference type="PANTHER" id="PTHR43190:SF3">
    <property type="entry name" value="N-ACETYL-D-GLUCOSAMINE KINASE"/>
    <property type="match status" value="1"/>
</dbReference>
<dbReference type="PANTHER" id="PTHR43190">
    <property type="entry name" value="N-ACETYL-D-GLUCOSAMINE KINASE"/>
    <property type="match status" value="1"/>
</dbReference>
<organism evidence="1 2">
    <name type="scientific">Luteibaculum oceani</name>
    <dbReference type="NCBI Taxonomy" id="1294296"/>
    <lineage>
        <taxon>Bacteria</taxon>
        <taxon>Pseudomonadati</taxon>
        <taxon>Bacteroidota</taxon>
        <taxon>Flavobacteriia</taxon>
        <taxon>Flavobacteriales</taxon>
        <taxon>Luteibaculaceae</taxon>
        <taxon>Luteibaculum</taxon>
    </lineage>
</organism>
<dbReference type="InterPro" id="IPR052519">
    <property type="entry name" value="Euk-type_GlcNAc_Kinase"/>
</dbReference>
<dbReference type="InterPro" id="IPR043129">
    <property type="entry name" value="ATPase_NBD"/>
</dbReference>
<dbReference type="SUPFAM" id="SSF53067">
    <property type="entry name" value="Actin-like ATPase domain"/>
    <property type="match status" value="2"/>
</dbReference>
<dbReference type="Proteomes" id="UP000321168">
    <property type="component" value="Unassembled WGS sequence"/>
</dbReference>
<keyword evidence="2" id="KW-1185">Reference proteome</keyword>
<protein>
    <recommendedName>
        <fullName evidence="3">N-acetylglucosamine kinase</fullName>
    </recommendedName>
</protein>
<proteinExistence type="predicted"/>
<reference evidence="1 2" key="1">
    <citation type="submission" date="2019-08" db="EMBL/GenBank/DDBJ databases">
        <title>Genome of Luteibaculum oceani JCM 18817.</title>
        <authorList>
            <person name="Bowman J.P."/>
        </authorList>
    </citation>
    <scope>NUCLEOTIDE SEQUENCE [LARGE SCALE GENOMIC DNA]</scope>
    <source>
        <strain evidence="1 2">JCM 18817</strain>
    </source>
</reference>
<dbReference type="OrthoDB" id="871343at2"/>
<comment type="caution">
    <text evidence="1">The sequence shown here is derived from an EMBL/GenBank/DDBJ whole genome shotgun (WGS) entry which is preliminary data.</text>
</comment>
<dbReference type="RefSeq" id="WP_147015102.1">
    <property type="nucleotide sequence ID" value="NZ_VORB01000009.1"/>
</dbReference>
<dbReference type="EMBL" id="VORB01000009">
    <property type="protein sequence ID" value="TXC76964.1"/>
    <property type="molecule type" value="Genomic_DNA"/>
</dbReference>
<name>A0A5C6UWD1_9FLAO</name>
<accession>A0A5C6UWD1</accession>
<dbReference type="AlphaFoldDB" id="A0A5C6UWD1"/>
<evidence type="ECO:0000313" key="2">
    <source>
        <dbReference type="Proteomes" id="UP000321168"/>
    </source>
</evidence>
<evidence type="ECO:0000313" key="1">
    <source>
        <dbReference type="EMBL" id="TXC76964.1"/>
    </source>
</evidence>
<evidence type="ECO:0008006" key="3">
    <source>
        <dbReference type="Google" id="ProtNLM"/>
    </source>
</evidence>
<dbReference type="Gene3D" id="1.10.720.160">
    <property type="match status" value="1"/>
</dbReference>
<dbReference type="Gene3D" id="3.30.420.40">
    <property type="match status" value="2"/>
</dbReference>